<dbReference type="SUPFAM" id="SSF52038">
    <property type="entry name" value="Barstar-related"/>
    <property type="match status" value="1"/>
</dbReference>
<evidence type="ECO:0000313" key="4">
    <source>
        <dbReference type="Proteomes" id="UP000262917"/>
    </source>
</evidence>
<reference evidence="3 4" key="1">
    <citation type="submission" date="2018-08" db="EMBL/GenBank/DDBJ databases">
        <title>Lysobacter weifangensis sp. nov., a new member of the family 'Xanthomonadaceae', isolated from soil in a farmland.</title>
        <authorList>
            <person name="Zhao H."/>
        </authorList>
    </citation>
    <scope>NUCLEOTIDE SEQUENCE [LARGE SCALE GENOMIC DNA]</scope>
    <source>
        <strain evidence="3 4">WF-2</strain>
    </source>
</reference>
<feature type="domain" description="Barstar (barnase inhibitor)" evidence="2">
    <location>
        <begin position="43"/>
        <end position="135"/>
    </location>
</feature>
<sequence length="148" mass="16130">MSDAAVALRALLADASQCGAYYVDARDRESLAAAARGLEFALAPLDFAGCASKDDVLARFARALKFPEWFGGNWDALADCLSDLSWWPAPGYVLLLEHVDAWRTAQPQLYDTVLAILEDAAAAWTRQRKPFWALMPLPADALATLDAD</sequence>
<evidence type="ECO:0000313" key="3">
    <source>
        <dbReference type="EMBL" id="RFP61468.1"/>
    </source>
</evidence>
<dbReference type="OrthoDB" id="7575400at2"/>
<dbReference type="Pfam" id="PF01337">
    <property type="entry name" value="Barstar"/>
    <property type="match status" value="1"/>
</dbReference>
<dbReference type="InterPro" id="IPR035905">
    <property type="entry name" value="Barstar-like_sf"/>
</dbReference>
<gene>
    <name evidence="3" type="ORF">D0Y53_03880</name>
</gene>
<name>A0A372DPF9_9GAMM</name>
<dbReference type="CDD" id="cd05141">
    <property type="entry name" value="Barstar_evA4336-like"/>
    <property type="match status" value="1"/>
</dbReference>
<protein>
    <recommendedName>
        <fullName evidence="2">Barstar (barnase inhibitor) domain-containing protein</fullName>
    </recommendedName>
</protein>
<accession>A0A372DPF9</accession>
<comment type="similarity">
    <text evidence="1">Belongs to the barstar family.</text>
</comment>
<dbReference type="Proteomes" id="UP000262917">
    <property type="component" value="Unassembled WGS sequence"/>
</dbReference>
<organism evidence="3 4">
    <name type="scientific">Cognatiluteimonas weifangensis</name>
    <dbReference type="NCBI Taxonomy" id="2303539"/>
    <lineage>
        <taxon>Bacteria</taxon>
        <taxon>Pseudomonadati</taxon>
        <taxon>Pseudomonadota</taxon>
        <taxon>Gammaproteobacteria</taxon>
        <taxon>Lysobacterales</taxon>
        <taxon>Lysobacteraceae</taxon>
        <taxon>Cognatiluteimonas</taxon>
    </lineage>
</organism>
<dbReference type="InterPro" id="IPR000468">
    <property type="entry name" value="Barstar"/>
</dbReference>
<evidence type="ECO:0000259" key="2">
    <source>
        <dbReference type="Pfam" id="PF01337"/>
    </source>
</evidence>
<dbReference type="AlphaFoldDB" id="A0A372DPF9"/>
<keyword evidence="4" id="KW-1185">Reference proteome</keyword>
<comment type="caution">
    <text evidence="3">The sequence shown here is derived from an EMBL/GenBank/DDBJ whole genome shotgun (WGS) entry which is preliminary data.</text>
</comment>
<dbReference type="RefSeq" id="WP_117201892.1">
    <property type="nucleotide sequence ID" value="NZ_JBHTBK010000017.1"/>
</dbReference>
<evidence type="ECO:0000256" key="1">
    <source>
        <dbReference type="ARBA" id="ARBA00006845"/>
    </source>
</evidence>
<dbReference type="EMBL" id="QVPD01000003">
    <property type="protein sequence ID" value="RFP61468.1"/>
    <property type="molecule type" value="Genomic_DNA"/>
</dbReference>
<dbReference type="Gene3D" id="3.30.370.10">
    <property type="entry name" value="Barstar-like"/>
    <property type="match status" value="1"/>
</dbReference>
<proteinExistence type="inferred from homology"/>